<reference evidence="7 8" key="1">
    <citation type="submission" date="2019-04" db="EMBL/GenBank/DDBJ databases">
        <authorList>
            <person name="Poehlein A."/>
            <person name="Bengelsdorf F.R."/>
            <person name="Duerre P."/>
            <person name="Daniel R."/>
        </authorList>
    </citation>
    <scope>NUCLEOTIDE SEQUENCE [LARGE SCALE GENOMIC DNA]</scope>
    <source>
        <strain evidence="7 8">BS-1</strain>
    </source>
</reference>
<evidence type="ECO:0000256" key="3">
    <source>
        <dbReference type="ARBA" id="ARBA00023235"/>
    </source>
</evidence>
<dbReference type="Gene3D" id="3.30.70.580">
    <property type="entry name" value="Pseudouridine synthase I, catalytic domain, N-terminal subdomain"/>
    <property type="match status" value="1"/>
</dbReference>
<sequence length="247" mass="27487">MAKDVRLQKLIADCGIASRRKAEEMISAGEVKVNGVTAKIGDKVDPQKDKVSIRGKFLDAHVKEVYIMLHKPRGFITTMSDEMNRKCVAELVKDIPERVYPVGRLDRESEGLLLMTNDGEFANAMTHPSLHIPKTYRVTVRPGITEDQLTQIAVGIVIDGRKTAPAKVNVISQEAGRVVLEIVLYEGRNRQIRKMCEQLGLKVARLKRIAVGPVKLGMLQPGKWRPLTNEEVKKLMAGAKEGKSRKA</sequence>
<dbReference type="EC" id="5.4.99.-" evidence="5"/>
<evidence type="ECO:0000256" key="5">
    <source>
        <dbReference type="RuleBase" id="RU003887"/>
    </source>
</evidence>
<dbReference type="GO" id="GO:0005829">
    <property type="term" value="C:cytosol"/>
    <property type="evidence" value="ECO:0007669"/>
    <property type="project" value="UniProtKB-ARBA"/>
</dbReference>
<dbReference type="SMART" id="SM00363">
    <property type="entry name" value="S4"/>
    <property type="match status" value="1"/>
</dbReference>
<dbReference type="PROSITE" id="PS50889">
    <property type="entry name" value="S4"/>
    <property type="match status" value="1"/>
</dbReference>
<evidence type="ECO:0000313" key="8">
    <source>
        <dbReference type="Proteomes" id="UP000297714"/>
    </source>
</evidence>
<comment type="caution">
    <text evidence="7">The sequence shown here is derived from an EMBL/GenBank/DDBJ whole genome shotgun (WGS) entry which is preliminary data.</text>
</comment>
<evidence type="ECO:0000256" key="4">
    <source>
        <dbReference type="PROSITE-ProRule" id="PRU00182"/>
    </source>
</evidence>
<comment type="similarity">
    <text evidence="1 5">Belongs to the pseudouridine synthase RsuA family.</text>
</comment>
<dbReference type="InterPro" id="IPR020094">
    <property type="entry name" value="TruA/RsuA/RluB/E/F_N"/>
</dbReference>
<feature type="domain" description="RNA-binding S4" evidence="6">
    <location>
        <begin position="5"/>
        <end position="63"/>
    </location>
</feature>
<evidence type="ECO:0000313" key="7">
    <source>
        <dbReference type="EMBL" id="TGJ76566.1"/>
    </source>
</evidence>
<dbReference type="RefSeq" id="WP_135659338.1">
    <property type="nucleotide sequence ID" value="NZ_JAJUFJ010000001.1"/>
</dbReference>
<dbReference type="PANTHER" id="PTHR47683:SF2">
    <property type="entry name" value="RNA-BINDING S4 DOMAIN-CONTAINING PROTEIN"/>
    <property type="match status" value="1"/>
</dbReference>
<dbReference type="InterPro" id="IPR018496">
    <property type="entry name" value="PsdUridine_synth_RsuA/RluB_CS"/>
</dbReference>
<keyword evidence="3 5" id="KW-0413">Isomerase</keyword>
<dbReference type="InterPro" id="IPR036986">
    <property type="entry name" value="S4_RNA-bd_sf"/>
</dbReference>
<dbReference type="CDD" id="cd02870">
    <property type="entry name" value="PseudoU_synth_RsuA_like"/>
    <property type="match status" value="1"/>
</dbReference>
<dbReference type="Gene3D" id="3.30.70.1560">
    <property type="entry name" value="Alpha-L RNA-binding motif"/>
    <property type="match status" value="1"/>
</dbReference>
<dbReference type="NCBIfam" id="TIGR00093">
    <property type="entry name" value="pseudouridine synthase"/>
    <property type="match status" value="1"/>
</dbReference>
<dbReference type="CDD" id="cd00165">
    <property type="entry name" value="S4"/>
    <property type="match status" value="1"/>
</dbReference>
<evidence type="ECO:0000256" key="1">
    <source>
        <dbReference type="ARBA" id="ARBA00008348"/>
    </source>
</evidence>
<organism evidence="7 8">
    <name type="scientific">Caproiciproducens galactitolivorans</name>
    <dbReference type="NCBI Taxonomy" id="642589"/>
    <lineage>
        <taxon>Bacteria</taxon>
        <taxon>Bacillati</taxon>
        <taxon>Bacillota</taxon>
        <taxon>Clostridia</taxon>
        <taxon>Eubacteriales</taxon>
        <taxon>Acutalibacteraceae</taxon>
        <taxon>Caproiciproducens</taxon>
    </lineage>
</organism>
<gene>
    <name evidence="7" type="primary">rluB</name>
    <name evidence="7" type="ORF">CAGA_14830</name>
</gene>
<dbReference type="InterPro" id="IPR020103">
    <property type="entry name" value="PsdUridine_synth_cat_dom_sf"/>
</dbReference>
<keyword evidence="2 4" id="KW-0694">RNA-binding</keyword>
<dbReference type="GO" id="GO:0003723">
    <property type="term" value="F:RNA binding"/>
    <property type="evidence" value="ECO:0007669"/>
    <property type="project" value="UniProtKB-KW"/>
</dbReference>
<dbReference type="FunFam" id="3.30.70.1560:FF:000001">
    <property type="entry name" value="Pseudouridine synthase"/>
    <property type="match status" value="1"/>
</dbReference>
<dbReference type="InterPro" id="IPR042092">
    <property type="entry name" value="PsdUridine_s_RsuA/RluB/E/F_cat"/>
</dbReference>
<dbReference type="PANTHER" id="PTHR47683">
    <property type="entry name" value="PSEUDOURIDINE SYNTHASE FAMILY PROTEIN-RELATED"/>
    <property type="match status" value="1"/>
</dbReference>
<keyword evidence="8" id="KW-1185">Reference proteome</keyword>
<dbReference type="PROSITE" id="PS01149">
    <property type="entry name" value="PSI_RSU"/>
    <property type="match status" value="1"/>
</dbReference>
<dbReference type="InterPro" id="IPR050343">
    <property type="entry name" value="RsuA_PseudoU_synthase"/>
</dbReference>
<name>A0A4Z0YFX3_9FIRM</name>
<dbReference type="OrthoDB" id="9807213at2"/>
<dbReference type="Pfam" id="PF01479">
    <property type="entry name" value="S4"/>
    <property type="match status" value="1"/>
</dbReference>
<dbReference type="InterPro" id="IPR002942">
    <property type="entry name" value="S4_RNA-bd"/>
</dbReference>
<dbReference type="FunFam" id="3.10.290.10:FF:000003">
    <property type="entry name" value="Pseudouridine synthase"/>
    <property type="match status" value="1"/>
</dbReference>
<dbReference type="AlphaFoldDB" id="A0A4Z0YFX3"/>
<proteinExistence type="inferred from homology"/>
<dbReference type="Proteomes" id="UP000297714">
    <property type="component" value="Unassembled WGS sequence"/>
</dbReference>
<dbReference type="Pfam" id="PF00849">
    <property type="entry name" value="PseudoU_synth_2"/>
    <property type="match status" value="1"/>
</dbReference>
<dbReference type="InterPro" id="IPR000748">
    <property type="entry name" value="PsdUridine_synth_RsuA/RluB/E/F"/>
</dbReference>
<dbReference type="Gene3D" id="3.10.290.10">
    <property type="entry name" value="RNA-binding S4 domain"/>
    <property type="match status" value="1"/>
</dbReference>
<evidence type="ECO:0000256" key="2">
    <source>
        <dbReference type="ARBA" id="ARBA00022884"/>
    </source>
</evidence>
<dbReference type="SUPFAM" id="SSF55120">
    <property type="entry name" value="Pseudouridine synthase"/>
    <property type="match status" value="1"/>
</dbReference>
<evidence type="ECO:0000259" key="6">
    <source>
        <dbReference type="SMART" id="SM00363"/>
    </source>
</evidence>
<dbReference type="InterPro" id="IPR006145">
    <property type="entry name" value="PsdUridine_synth_RsuA/RluA"/>
</dbReference>
<dbReference type="GO" id="GO:0000455">
    <property type="term" value="P:enzyme-directed rRNA pseudouridine synthesis"/>
    <property type="evidence" value="ECO:0007669"/>
    <property type="project" value="UniProtKB-ARBA"/>
</dbReference>
<protein>
    <recommendedName>
        <fullName evidence="5">Pseudouridine synthase</fullName>
        <ecNumber evidence="5">5.4.99.-</ecNumber>
    </recommendedName>
</protein>
<accession>A0A4Z0YFX3</accession>
<dbReference type="GO" id="GO:0120159">
    <property type="term" value="F:rRNA pseudouridine synthase activity"/>
    <property type="evidence" value="ECO:0007669"/>
    <property type="project" value="UniProtKB-ARBA"/>
</dbReference>
<dbReference type="EMBL" id="SRMQ01000005">
    <property type="protein sequence ID" value="TGJ76566.1"/>
    <property type="molecule type" value="Genomic_DNA"/>
</dbReference>
<dbReference type="SUPFAM" id="SSF55174">
    <property type="entry name" value="Alpha-L RNA-binding motif"/>
    <property type="match status" value="1"/>
</dbReference>